<dbReference type="GO" id="GO:0008776">
    <property type="term" value="F:acetate kinase activity"/>
    <property type="evidence" value="ECO:0007669"/>
    <property type="project" value="TreeGrafter"/>
</dbReference>
<dbReference type="InterPro" id="IPR000890">
    <property type="entry name" value="Aliphatic_acid_kin_short-chain"/>
</dbReference>
<dbReference type="PANTHER" id="PTHR21060">
    <property type="entry name" value="ACETATE KINASE"/>
    <property type="match status" value="1"/>
</dbReference>
<reference evidence="5" key="1">
    <citation type="submission" date="2020-05" db="EMBL/GenBank/DDBJ databases">
        <authorList>
            <person name="Chiriac C."/>
            <person name="Salcher M."/>
            <person name="Ghai R."/>
            <person name="Kavagutti S V."/>
        </authorList>
    </citation>
    <scope>NUCLEOTIDE SEQUENCE</scope>
</reference>
<dbReference type="PROSITE" id="PS01075">
    <property type="entry name" value="ACETATE_KINASE_1"/>
    <property type="match status" value="1"/>
</dbReference>
<evidence type="ECO:0000256" key="1">
    <source>
        <dbReference type="ARBA" id="ARBA00022679"/>
    </source>
</evidence>
<keyword evidence="1" id="KW-0808">Transferase</keyword>
<accession>A0A6J6CIC1</accession>
<dbReference type="PRINTS" id="PR00471">
    <property type="entry name" value="ACETATEKNASE"/>
</dbReference>
<keyword evidence="2" id="KW-0547">Nucleotide-binding</keyword>
<keyword evidence="4" id="KW-0067">ATP-binding</keyword>
<evidence type="ECO:0000256" key="3">
    <source>
        <dbReference type="ARBA" id="ARBA00022777"/>
    </source>
</evidence>
<protein>
    <submittedName>
        <fullName evidence="5">Unannotated protein</fullName>
    </submittedName>
</protein>
<dbReference type="Pfam" id="PF00871">
    <property type="entry name" value="Acetate_kinase"/>
    <property type="match status" value="1"/>
</dbReference>
<dbReference type="PROSITE" id="PS01076">
    <property type="entry name" value="ACETATE_KINASE_2"/>
    <property type="match status" value="1"/>
</dbReference>
<evidence type="ECO:0000256" key="2">
    <source>
        <dbReference type="ARBA" id="ARBA00022741"/>
    </source>
</evidence>
<dbReference type="InterPro" id="IPR043129">
    <property type="entry name" value="ATPase_NBD"/>
</dbReference>
<dbReference type="Gene3D" id="3.30.420.40">
    <property type="match status" value="2"/>
</dbReference>
<sequence>MKPILVINSGSSSLKYQLIDVDSAQSLLSGTIERVSNHEQAFQQMLQELTVSGYQPAALAHRVVHGGDKFSAPVVVSAEVEKAIEELIPLAPLHNPGNLAGIRAGAKAFPDLKQVAVFDTAFHQSMPESSYRYAIDLELAKRLGVRKYGFHGSSHSFVSRKAAEFLGIPLDKFNAVVLHLGNGASVCAVKDGKSFDTSMGLTPLAGLVMGTRSGDIDPAAIFYLIREGKLSVDEVDELLNKQSGLLGLAGVSDFRDLTSKAEAGDATAQLAIKVFTERVRQYLGGYLARLGRVDAVIFTGGIGENNPSARAQICADLEQFGIELAPESNQEQSKQTRKISRSSVAVLVVPTNEELEIAIGAAKLI</sequence>
<name>A0A6J6CIC1_9ZZZZ</name>
<proteinExistence type="inferred from homology"/>
<dbReference type="EMBL" id="CAEZST010000023">
    <property type="protein sequence ID" value="CAB4551034.1"/>
    <property type="molecule type" value="Genomic_DNA"/>
</dbReference>
<gene>
    <name evidence="5" type="ORF">UFOPK1503_01055</name>
</gene>
<organism evidence="5">
    <name type="scientific">freshwater metagenome</name>
    <dbReference type="NCBI Taxonomy" id="449393"/>
    <lineage>
        <taxon>unclassified sequences</taxon>
        <taxon>metagenomes</taxon>
        <taxon>ecological metagenomes</taxon>
    </lineage>
</organism>
<dbReference type="CDD" id="cd24010">
    <property type="entry name" value="ASKHA_NBD_AcK_PK"/>
    <property type="match status" value="1"/>
</dbReference>
<dbReference type="PANTHER" id="PTHR21060:SF15">
    <property type="entry name" value="ACETATE KINASE-RELATED"/>
    <property type="match status" value="1"/>
</dbReference>
<dbReference type="GO" id="GO:0006083">
    <property type="term" value="P:acetate metabolic process"/>
    <property type="evidence" value="ECO:0007669"/>
    <property type="project" value="TreeGrafter"/>
</dbReference>
<dbReference type="GO" id="GO:0005524">
    <property type="term" value="F:ATP binding"/>
    <property type="evidence" value="ECO:0007669"/>
    <property type="project" value="UniProtKB-KW"/>
</dbReference>
<dbReference type="InterPro" id="IPR004372">
    <property type="entry name" value="Ac/propionate_kinase"/>
</dbReference>
<dbReference type="SUPFAM" id="SSF53067">
    <property type="entry name" value="Actin-like ATPase domain"/>
    <property type="match status" value="2"/>
</dbReference>
<evidence type="ECO:0000256" key="4">
    <source>
        <dbReference type="ARBA" id="ARBA00022840"/>
    </source>
</evidence>
<dbReference type="InterPro" id="IPR023865">
    <property type="entry name" value="Aliphatic_acid_kinase_CS"/>
</dbReference>
<keyword evidence="3" id="KW-0418">Kinase</keyword>
<evidence type="ECO:0000313" key="5">
    <source>
        <dbReference type="EMBL" id="CAB4551034.1"/>
    </source>
</evidence>
<dbReference type="AlphaFoldDB" id="A0A6J6CIC1"/>
<dbReference type="NCBIfam" id="TIGR00016">
    <property type="entry name" value="ackA"/>
    <property type="match status" value="1"/>
</dbReference>
<dbReference type="PIRSF" id="PIRSF000722">
    <property type="entry name" value="Acetate_prop_kin"/>
    <property type="match status" value="1"/>
</dbReference>
<dbReference type="HAMAP" id="MF_00020">
    <property type="entry name" value="Acetate_kinase"/>
    <property type="match status" value="1"/>
</dbReference>